<dbReference type="AlphaFoldDB" id="Q01RG1"/>
<accession>Q01RG1</accession>
<reference evidence="3" key="1">
    <citation type="submission" date="2006-10" db="EMBL/GenBank/DDBJ databases">
        <title>Complete sequence of Solibacter usitatus Ellin6076.</title>
        <authorList>
            <consortium name="US DOE Joint Genome Institute"/>
            <person name="Copeland A."/>
            <person name="Lucas S."/>
            <person name="Lapidus A."/>
            <person name="Barry K."/>
            <person name="Detter J.C."/>
            <person name="Glavina del Rio T."/>
            <person name="Hammon N."/>
            <person name="Israni S."/>
            <person name="Dalin E."/>
            <person name="Tice H."/>
            <person name="Pitluck S."/>
            <person name="Thompson L.S."/>
            <person name="Brettin T."/>
            <person name="Bruce D."/>
            <person name="Han C."/>
            <person name="Tapia R."/>
            <person name="Gilna P."/>
            <person name="Schmutz J."/>
            <person name="Larimer F."/>
            <person name="Land M."/>
            <person name="Hauser L."/>
            <person name="Kyrpides N."/>
            <person name="Mikhailova N."/>
            <person name="Janssen P.H."/>
            <person name="Kuske C.R."/>
            <person name="Richardson P."/>
        </authorList>
    </citation>
    <scope>NUCLEOTIDE SEQUENCE</scope>
    <source>
        <strain evidence="3">Ellin6076</strain>
    </source>
</reference>
<dbReference type="Gene3D" id="1.20.120.330">
    <property type="entry name" value="Nucleotidyltransferases domain 2"/>
    <property type="match status" value="1"/>
</dbReference>
<dbReference type="HOGENOM" id="CLU_1593464_0_0_0"/>
<name>Q01RG1_SOLUE</name>
<evidence type="ECO:0000259" key="2">
    <source>
        <dbReference type="Pfam" id="PF05168"/>
    </source>
</evidence>
<evidence type="ECO:0000256" key="1">
    <source>
        <dbReference type="SAM" id="MobiDB-lite"/>
    </source>
</evidence>
<dbReference type="KEGG" id="sus:Acid_6842"/>
<dbReference type="EMBL" id="CP000473">
    <property type="protein sequence ID" value="ABJ87759.1"/>
    <property type="molecule type" value="Genomic_DNA"/>
</dbReference>
<feature type="compositionally biased region" description="Basic and acidic residues" evidence="1">
    <location>
        <begin position="10"/>
        <end position="26"/>
    </location>
</feature>
<sequence>MADAQHNGRHFGDHGGRRPTWPRDNEGTMASRNFPDTGEPIVRTFHWLRWTDSDYLAARYLLLGRMVIQGCVLANTAIEKYLKALHAHLELPISRSHAVQTLYAELKTSAKSTVTLNESFLGVLQKAYRLRYPDGVPDDFNISLNQMKLLAELGLRPSEDLGKTIFM</sequence>
<dbReference type="InParanoid" id="Q01RG1"/>
<dbReference type="eggNOG" id="COG2250">
    <property type="taxonomic scope" value="Bacteria"/>
</dbReference>
<dbReference type="InterPro" id="IPR007842">
    <property type="entry name" value="HEPN_dom"/>
</dbReference>
<feature type="domain" description="HEPN" evidence="2">
    <location>
        <begin position="47"/>
        <end position="139"/>
    </location>
</feature>
<proteinExistence type="predicted"/>
<gene>
    <name evidence="3" type="ordered locus">Acid_6842</name>
</gene>
<organism evidence="3">
    <name type="scientific">Solibacter usitatus (strain Ellin6076)</name>
    <dbReference type="NCBI Taxonomy" id="234267"/>
    <lineage>
        <taxon>Bacteria</taxon>
        <taxon>Pseudomonadati</taxon>
        <taxon>Acidobacteriota</taxon>
        <taxon>Terriglobia</taxon>
        <taxon>Bryobacterales</taxon>
        <taxon>Solibacteraceae</taxon>
        <taxon>Candidatus Solibacter</taxon>
    </lineage>
</organism>
<feature type="region of interest" description="Disordered" evidence="1">
    <location>
        <begin position="1"/>
        <end position="33"/>
    </location>
</feature>
<dbReference type="SUPFAM" id="SSF81593">
    <property type="entry name" value="Nucleotidyltransferase substrate binding subunit/domain"/>
    <property type="match status" value="1"/>
</dbReference>
<dbReference type="Pfam" id="PF05168">
    <property type="entry name" value="HEPN"/>
    <property type="match status" value="1"/>
</dbReference>
<dbReference type="STRING" id="234267.Acid_6842"/>
<evidence type="ECO:0000313" key="3">
    <source>
        <dbReference type="EMBL" id="ABJ87759.1"/>
    </source>
</evidence>
<protein>
    <recommendedName>
        <fullName evidence="2">HEPN domain-containing protein</fullName>
    </recommendedName>
</protein>